<gene>
    <name evidence="1" type="ORF">GMARGA_LOCUS17662</name>
</gene>
<reference evidence="1 2" key="1">
    <citation type="submission" date="2021-06" db="EMBL/GenBank/DDBJ databases">
        <authorList>
            <person name="Kallberg Y."/>
            <person name="Tangrot J."/>
            <person name="Rosling A."/>
        </authorList>
    </citation>
    <scope>NUCLEOTIDE SEQUENCE [LARGE SCALE GENOMIC DNA]</scope>
    <source>
        <strain evidence="1 2">120-4 pot B 10/14</strain>
    </source>
</reference>
<comment type="caution">
    <text evidence="1">The sequence shown here is derived from an EMBL/GenBank/DDBJ whole genome shotgun (WGS) entry which is preliminary data.</text>
</comment>
<keyword evidence="2" id="KW-1185">Reference proteome</keyword>
<sequence>MASNGWTYKHKNAFYEKRLRKDFEAPLIDEFEVVLPEGKGLREELVGVLLGTSYVRYKFKIKQIGLRKHFLSKGAISSRSPAKCISENLGSEYDYKRASNIETLVGMSPHNQSTRIYCGVVRLCNGYKFKHINNNVLDSD</sequence>
<organism evidence="1 2">
    <name type="scientific">Gigaspora margarita</name>
    <dbReference type="NCBI Taxonomy" id="4874"/>
    <lineage>
        <taxon>Eukaryota</taxon>
        <taxon>Fungi</taxon>
        <taxon>Fungi incertae sedis</taxon>
        <taxon>Mucoromycota</taxon>
        <taxon>Glomeromycotina</taxon>
        <taxon>Glomeromycetes</taxon>
        <taxon>Diversisporales</taxon>
        <taxon>Gigasporaceae</taxon>
        <taxon>Gigaspora</taxon>
    </lineage>
</organism>
<dbReference type="Proteomes" id="UP000789901">
    <property type="component" value="Unassembled WGS sequence"/>
</dbReference>
<protein>
    <submittedName>
        <fullName evidence="1">23392_t:CDS:1</fullName>
    </submittedName>
</protein>
<proteinExistence type="predicted"/>
<accession>A0ABN7VE59</accession>
<dbReference type="EMBL" id="CAJVQB010013527">
    <property type="protein sequence ID" value="CAG8762692.1"/>
    <property type="molecule type" value="Genomic_DNA"/>
</dbReference>
<name>A0ABN7VE59_GIGMA</name>
<evidence type="ECO:0000313" key="2">
    <source>
        <dbReference type="Proteomes" id="UP000789901"/>
    </source>
</evidence>
<evidence type="ECO:0000313" key="1">
    <source>
        <dbReference type="EMBL" id="CAG8762692.1"/>
    </source>
</evidence>